<name>A0A443RSD3_9ACAR</name>
<keyword evidence="2" id="KW-0539">Nucleus</keyword>
<evidence type="ECO:0000313" key="4">
    <source>
        <dbReference type="EMBL" id="RWS18241.1"/>
    </source>
</evidence>
<keyword evidence="5" id="KW-1185">Reference proteome</keyword>
<dbReference type="OrthoDB" id="6421266at2759"/>
<dbReference type="PANTHER" id="PTHR22812">
    <property type="entry name" value="CHROMOBOX PROTEIN"/>
    <property type="match status" value="1"/>
</dbReference>
<evidence type="ECO:0000259" key="3">
    <source>
        <dbReference type="PROSITE" id="PS50013"/>
    </source>
</evidence>
<comment type="subcellular location">
    <subcellularLocation>
        <location evidence="1">Nucleus</location>
    </subcellularLocation>
</comment>
<proteinExistence type="predicted"/>
<dbReference type="InterPro" id="IPR023779">
    <property type="entry name" value="Chromodomain_CS"/>
</dbReference>
<dbReference type="VEuPathDB" id="VectorBase:LDEU013799"/>
<dbReference type="InterPro" id="IPR017984">
    <property type="entry name" value="Chromo_dom_subgr"/>
</dbReference>
<evidence type="ECO:0000256" key="2">
    <source>
        <dbReference type="ARBA" id="ARBA00023242"/>
    </source>
</evidence>
<dbReference type="Gene3D" id="2.40.50.40">
    <property type="match status" value="1"/>
</dbReference>
<dbReference type="InterPro" id="IPR023780">
    <property type="entry name" value="Chromo_domain"/>
</dbReference>
<dbReference type="EMBL" id="NCKV01043160">
    <property type="protein sequence ID" value="RWS18241.1"/>
    <property type="molecule type" value="Genomic_DNA"/>
</dbReference>
<dbReference type="GO" id="GO:0005694">
    <property type="term" value="C:chromosome"/>
    <property type="evidence" value="ECO:0007669"/>
    <property type="project" value="UniProtKB-ARBA"/>
</dbReference>
<dbReference type="InterPro" id="IPR000953">
    <property type="entry name" value="Chromo/chromo_shadow_dom"/>
</dbReference>
<comment type="caution">
    <text evidence="4">The sequence shown here is derived from an EMBL/GenBank/DDBJ whole genome shotgun (WGS) entry which is preliminary data.</text>
</comment>
<sequence length="64" mass="7779">KNIEGNFYPEELQKITVTSYRIEKIVKTRVRNRKKEYLIKWLGYDNSFNTWEPAENIKLLENES</sequence>
<dbReference type="InterPro" id="IPR051219">
    <property type="entry name" value="Heterochromatin_chromo-domain"/>
</dbReference>
<dbReference type="Pfam" id="PF00385">
    <property type="entry name" value="Chromo"/>
    <property type="match status" value="1"/>
</dbReference>
<dbReference type="CDD" id="cd00024">
    <property type="entry name" value="CD_CSD"/>
    <property type="match status" value="1"/>
</dbReference>
<evidence type="ECO:0000313" key="5">
    <source>
        <dbReference type="Proteomes" id="UP000288716"/>
    </source>
</evidence>
<protein>
    <submittedName>
        <fullName evidence="4">Chromobox protein 1-like protein</fullName>
    </submittedName>
</protein>
<dbReference type="Proteomes" id="UP000288716">
    <property type="component" value="Unassembled WGS sequence"/>
</dbReference>
<dbReference type="AlphaFoldDB" id="A0A443RSD3"/>
<dbReference type="PROSITE" id="PS50013">
    <property type="entry name" value="CHROMO_2"/>
    <property type="match status" value="1"/>
</dbReference>
<evidence type="ECO:0000256" key="1">
    <source>
        <dbReference type="ARBA" id="ARBA00004123"/>
    </source>
</evidence>
<feature type="domain" description="Chromo" evidence="3">
    <location>
        <begin position="20"/>
        <end position="64"/>
    </location>
</feature>
<dbReference type="PRINTS" id="PR00504">
    <property type="entry name" value="CHROMODOMAIN"/>
</dbReference>
<dbReference type="STRING" id="299467.A0A443RSD3"/>
<dbReference type="SMART" id="SM00298">
    <property type="entry name" value="CHROMO"/>
    <property type="match status" value="1"/>
</dbReference>
<gene>
    <name evidence="4" type="ORF">B4U80_00283</name>
</gene>
<dbReference type="GO" id="GO:0005634">
    <property type="term" value="C:nucleus"/>
    <property type="evidence" value="ECO:0007669"/>
    <property type="project" value="UniProtKB-SubCell"/>
</dbReference>
<dbReference type="InterPro" id="IPR016197">
    <property type="entry name" value="Chromo-like_dom_sf"/>
</dbReference>
<dbReference type="PROSITE" id="PS00598">
    <property type="entry name" value="CHROMO_1"/>
    <property type="match status" value="1"/>
</dbReference>
<feature type="non-terminal residue" evidence="4">
    <location>
        <position position="1"/>
    </location>
</feature>
<accession>A0A443RSD3</accession>
<organism evidence="4 5">
    <name type="scientific">Leptotrombidium deliense</name>
    <dbReference type="NCBI Taxonomy" id="299467"/>
    <lineage>
        <taxon>Eukaryota</taxon>
        <taxon>Metazoa</taxon>
        <taxon>Ecdysozoa</taxon>
        <taxon>Arthropoda</taxon>
        <taxon>Chelicerata</taxon>
        <taxon>Arachnida</taxon>
        <taxon>Acari</taxon>
        <taxon>Acariformes</taxon>
        <taxon>Trombidiformes</taxon>
        <taxon>Prostigmata</taxon>
        <taxon>Anystina</taxon>
        <taxon>Parasitengona</taxon>
        <taxon>Trombiculoidea</taxon>
        <taxon>Trombiculidae</taxon>
        <taxon>Leptotrombidium</taxon>
    </lineage>
</organism>
<reference evidence="4 5" key="1">
    <citation type="journal article" date="2018" name="Gigascience">
        <title>Genomes of trombidid mites reveal novel predicted allergens and laterally-transferred genes associated with secondary metabolism.</title>
        <authorList>
            <person name="Dong X."/>
            <person name="Chaisiri K."/>
            <person name="Xia D."/>
            <person name="Armstrong S.D."/>
            <person name="Fang Y."/>
            <person name="Donnelly M.J."/>
            <person name="Kadowaki T."/>
            <person name="McGarry J.W."/>
            <person name="Darby A.C."/>
            <person name="Makepeace B.L."/>
        </authorList>
    </citation>
    <scope>NUCLEOTIDE SEQUENCE [LARGE SCALE GENOMIC DNA]</scope>
    <source>
        <strain evidence="4">UoL-UT</strain>
    </source>
</reference>
<dbReference type="SUPFAM" id="SSF54160">
    <property type="entry name" value="Chromo domain-like"/>
    <property type="match status" value="1"/>
</dbReference>